<proteinExistence type="predicted"/>
<evidence type="ECO:0000256" key="3">
    <source>
        <dbReference type="SAM" id="SignalP"/>
    </source>
</evidence>
<dbReference type="SUPFAM" id="SSF63825">
    <property type="entry name" value="YWTD domain"/>
    <property type="match status" value="1"/>
</dbReference>
<dbReference type="Gene3D" id="2.120.10.30">
    <property type="entry name" value="TolB, C-terminal domain"/>
    <property type="match status" value="1"/>
</dbReference>
<organism evidence="4">
    <name type="scientific">Cuerna arida</name>
    <dbReference type="NCBI Taxonomy" id="1464854"/>
    <lineage>
        <taxon>Eukaryota</taxon>
        <taxon>Metazoa</taxon>
        <taxon>Ecdysozoa</taxon>
        <taxon>Arthropoda</taxon>
        <taxon>Hexapoda</taxon>
        <taxon>Insecta</taxon>
        <taxon>Pterygota</taxon>
        <taxon>Neoptera</taxon>
        <taxon>Paraneoptera</taxon>
        <taxon>Hemiptera</taxon>
        <taxon>Auchenorrhyncha</taxon>
        <taxon>Membracoidea</taxon>
        <taxon>Cicadellidae</taxon>
        <taxon>Cicadellinae</taxon>
        <taxon>Proconiini</taxon>
        <taxon>Cuerna</taxon>
    </lineage>
</organism>
<gene>
    <name evidence="4" type="ORF">g.20655</name>
</gene>
<name>A0A1B6ENI4_9HEMI</name>
<feature type="signal peptide" evidence="3">
    <location>
        <begin position="1"/>
        <end position="18"/>
    </location>
</feature>
<keyword evidence="2" id="KW-0677">Repeat</keyword>
<sequence>MRVITVFCILVICYRADGVDILIANDYGVESFASSEHSFQSLVLSSAPVPTVDYHYQRKEAYAAWDSRIYRFPLYNNDSSWSFGPTSVANITLCWSFAVDWVHNHVFWPDCGDNAAIMMSDLDGGNITMILLLSQNHPMFISDIAIDPYRGLLFWISDGSLFSCELDGREATNVATLAFTETANIVLDMVAKRIYLLGHKNSSNLIYYLEYHSSEPRLIHKADGKIWSFSVYESQLYLCYDSANYTYLTTRSVADDTAPEHRLSNLSKKIWHMKVIDPELQTPPEIDQCTSKGCSHHCVVQKSLGLCRCPTNFRLGLDKRTCEVIEHKDDTFLNVLEGIACVVFVLLAAGILMCLCDKVWSNIHPTVVRVTSSSTRYIYKDSDLSENLI</sequence>
<dbReference type="AlphaFoldDB" id="A0A1B6ENI4"/>
<keyword evidence="1" id="KW-0245">EGF-like domain</keyword>
<dbReference type="EMBL" id="GECZ01030275">
    <property type="protein sequence ID" value="JAS39494.1"/>
    <property type="molecule type" value="Transcribed_RNA"/>
</dbReference>
<keyword evidence="3" id="KW-0732">Signal</keyword>
<dbReference type="InterPro" id="IPR000033">
    <property type="entry name" value="LDLR_classB_rpt"/>
</dbReference>
<reference evidence="4" key="1">
    <citation type="submission" date="2015-11" db="EMBL/GenBank/DDBJ databases">
        <title>De novo transcriptome assembly of four potential Pierce s Disease insect vectors from Arizona vineyards.</title>
        <authorList>
            <person name="Tassone E.E."/>
        </authorList>
    </citation>
    <scope>NUCLEOTIDE SEQUENCE</scope>
</reference>
<accession>A0A1B6ENI4</accession>
<dbReference type="InterPro" id="IPR011042">
    <property type="entry name" value="6-blade_b-propeller_TolB-like"/>
</dbReference>
<evidence type="ECO:0000256" key="2">
    <source>
        <dbReference type="ARBA" id="ARBA00022737"/>
    </source>
</evidence>
<dbReference type="InterPro" id="IPR050778">
    <property type="entry name" value="Cueball_EGF_LRP_Nidogen"/>
</dbReference>
<evidence type="ECO:0008006" key="5">
    <source>
        <dbReference type="Google" id="ProtNLM"/>
    </source>
</evidence>
<dbReference type="SMART" id="SM00135">
    <property type="entry name" value="LY"/>
    <property type="match status" value="2"/>
</dbReference>
<evidence type="ECO:0000256" key="1">
    <source>
        <dbReference type="ARBA" id="ARBA00022536"/>
    </source>
</evidence>
<feature type="chain" id="PRO_5008582249" description="EGF-like domain-containing protein" evidence="3">
    <location>
        <begin position="19"/>
        <end position="389"/>
    </location>
</feature>
<evidence type="ECO:0000313" key="4">
    <source>
        <dbReference type="EMBL" id="JAS39494.1"/>
    </source>
</evidence>
<protein>
    <recommendedName>
        <fullName evidence="5">EGF-like domain-containing protein</fullName>
    </recommendedName>
</protein>
<dbReference type="PANTHER" id="PTHR46513">
    <property type="entry name" value="VITELLOGENIN RECEPTOR-LIKE PROTEIN-RELATED-RELATED"/>
    <property type="match status" value="1"/>
</dbReference>